<accession>A0A388T9L6</accession>
<proteinExistence type="predicted"/>
<sequence>MPPYNFTLIRVNNIFTFINDRNDYNSKLDFVNKPKEKDLARGRKKFKKYCQQKTGFAAEKQRQNSGSYRL</sequence>
<dbReference type="Proteomes" id="UP000269352">
    <property type="component" value="Unassembled WGS sequence"/>
</dbReference>
<comment type="caution">
    <text evidence="1">The sequence shown here is derived from an EMBL/GenBank/DDBJ whole genome shotgun (WGS) entry which is preliminary data.</text>
</comment>
<name>A0A388T9L6_TERA1</name>
<dbReference type="EMBL" id="BGZN01000009">
    <property type="protein sequence ID" value="GBR73332.1"/>
    <property type="molecule type" value="Genomic_DNA"/>
</dbReference>
<evidence type="ECO:0000313" key="2">
    <source>
        <dbReference type="Proteomes" id="UP000269352"/>
    </source>
</evidence>
<reference evidence="1 2" key="1">
    <citation type="journal article" date="2019" name="ISME J.">
        <title>Genome analyses of uncultured TG2/ZB3 bacteria in 'Margulisbacteria' specifically attached to ectosymbiotic spirochetes of protists in the termite gut.</title>
        <authorList>
            <person name="Utami Y.D."/>
            <person name="Kuwahara H."/>
            <person name="Igai K."/>
            <person name="Murakami T."/>
            <person name="Sugaya K."/>
            <person name="Morikawa T."/>
            <person name="Nagura Y."/>
            <person name="Yuki M."/>
            <person name="Deevong P."/>
            <person name="Inoue T."/>
            <person name="Kihara K."/>
            <person name="Lo N."/>
            <person name="Yamada A."/>
            <person name="Ohkuma M."/>
            <person name="Hongoh Y."/>
        </authorList>
    </citation>
    <scope>NUCLEOTIDE SEQUENCE [LARGE SCALE GENOMIC DNA]</scope>
    <source>
        <strain evidence="1">NkOx7-01</strain>
    </source>
</reference>
<dbReference type="AlphaFoldDB" id="A0A388T9L6"/>
<organism evidence="1 2">
    <name type="scientific">Termititenax aidoneus</name>
    <dbReference type="NCBI Taxonomy" id="2218524"/>
    <lineage>
        <taxon>Bacteria</taxon>
        <taxon>Bacillati</taxon>
        <taxon>Candidatus Margulisiibacteriota</taxon>
        <taxon>Candidatus Termititenacia</taxon>
        <taxon>Candidatus Termititenacales</taxon>
        <taxon>Candidatus Termititenacaceae</taxon>
        <taxon>Candidatus Termititenax</taxon>
    </lineage>
</organism>
<keyword evidence="2" id="KW-1185">Reference proteome</keyword>
<gene>
    <name evidence="1" type="ORF">NO1_0733</name>
</gene>
<protein>
    <submittedName>
        <fullName evidence="1">Uncharacterized protein</fullName>
    </submittedName>
</protein>
<evidence type="ECO:0000313" key="1">
    <source>
        <dbReference type="EMBL" id="GBR73332.1"/>
    </source>
</evidence>